<accession>A0A1Y2CI37</accession>
<feature type="non-terminal residue" evidence="2">
    <location>
        <position position="1"/>
    </location>
</feature>
<sequence>RLTLGKKKVKFDKDNQFFSGEGEDDEDLEYGTRKRKGAVKQGYTGTHPLQS</sequence>
<organism evidence="2 3">
    <name type="scientific">Rhizoclosmatium globosum</name>
    <dbReference type="NCBI Taxonomy" id="329046"/>
    <lineage>
        <taxon>Eukaryota</taxon>
        <taxon>Fungi</taxon>
        <taxon>Fungi incertae sedis</taxon>
        <taxon>Chytridiomycota</taxon>
        <taxon>Chytridiomycota incertae sedis</taxon>
        <taxon>Chytridiomycetes</taxon>
        <taxon>Chytridiales</taxon>
        <taxon>Chytriomycetaceae</taxon>
        <taxon>Rhizoclosmatium</taxon>
    </lineage>
</organism>
<reference evidence="2 3" key="1">
    <citation type="submission" date="2016-07" db="EMBL/GenBank/DDBJ databases">
        <title>Pervasive Adenine N6-methylation of Active Genes in Fungi.</title>
        <authorList>
            <consortium name="DOE Joint Genome Institute"/>
            <person name="Mondo S.J."/>
            <person name="Dannebaum R.O."/>
            <person name="Kuo R.C."/>
            <person name="Labutti K."/>
            <person name="Haridas S."/>
            <person name="Kuo A."/>
            <person name="Salamov A."/>
            <person name="Ahrendt S.R."/>
            <person name="Lipzen A."/>
            <person name="Sullivan W."/>
            <person name="Andreopoulos W.B."/>
            <person name="Clum A."/>
            <person name="Lindquist E."/>
            <person name="Daum C."/>
            <person name="Ramamoorthy G.K."/>
            <person name="Gryganskyi A."/>
            <person name="Culley D."/>
            <person name="Magnuson J.K."/>
            <person name="James T.Y."/>
            <person name="O'Malley M.A."/>
            <person name="Stajich J.E."/>
            <person name="Spatafora J.W."/>
            <person name="Visel A."/>
            <person name="Grigoriev I.V."/>
        </authorList>
    </citation>
    <scope>NUCLEOTIDE SEQUENCE [LARGE SCALE GENOMIC DNA]</scope>
    <source>
        <strain evidence="2 3">JEL800</strain>
    </source>
</reference>
<evidence type="ECO:0000313" key="3">
    <source>
        <dbReference type="Proteomes" id="UP000193642"/>
    </source>
</evidence>
<keyword evidence="3" id="KW-1185">Reference proteome</keyword>
<dbReference type="AlphaFoldDB" id="A0A1Y2CI37"/>
<comment type="caution">
    <text evidence="2">The sequence shown here is derived from an EMBL/GenBank/DDBJ whole genome shotgun (WGS) entry which is preliminary data.</text>
</comment>
<dbReference type="EMBL" id="MCGO01000016">
    <property type="protein sequence ID" value="ORY46577.1"/>
    <property type="molecule type" value="Genomic_DNA"/>
</dbReference>
<protein>
    <submittedName>
        <fullName evidence="2">Uncharacterized protein</fullName>
    </submittedName>
</protein>
<gene>
    <name evidence="2" type="ORF">BCR33DRAFT_715622</name>
</gene>
<name>A0A1Y2CI37_9FUNG</name>
<dbReference type="Proteomes" id="UP000193642">
    <property type="component" value="Unassembled WGS sequence"/>
</dbReference>
<evidence type="ECO:0000256" key="1">
    <source>
        <dbReference type="SAM" id="MobiDB-lite"/>
    </source>
</evidence>
<feature type="region of interest" description="Disordered" evidence="1">
    <location>
        <begin position="16"/>
        <end position="51"/>
    </location>
</feature>
<proteinExistence type="predicted"/>
<evidence type="ECO:0000313" key="2">
    <source>
        <dbReference type="EMBL" id="ORY46577.1"/>
    </source>
</evidence>